<evidence type="ECO:0000313" key="2">
    <source>
        <dbReference type="EMBL" id="PSK92107.1"/>
    </source>
</evidence>
<keyword evidence="3" id="KW-1185">Reference proteome</keyword>
<evidence type="ECO:0000313" key="3">
    <source>
        <dbReference type="Proteomes" id="UP000240572"/>
    </source>
</evidence>
<dbReference type="Proteomes" id="UP000240572">
    <property type="component" value="Unassembled WGS sequence"/>
</dbReference>
<reference evidence="2 3" key="1">
    <citation type="submission" date="2018-03" db="EMBL/GenBank/DDBJ databases">
        <title>Genomic Encyclopedia of Type Strains, Phase III (KMG-III): the genomes of soil and plant-associated and newly described type strains.</title>
        <authorList>
            <person name="Whitman W."/>
        </authorList>
    </citation>
    <scope>NUCLEOTIDE SEQUENCE [LARGE SCALE GENOMIC DNA]</scope>
    <source>
        <strain evidence="2 3">CGMCC 1.12700</strain>
    </source>
</reference>
<dbReference type="Pfam" id="PF00535">
    <property type="entry name" value="Glycos_transf_2"/>
    <property type="match status" value="1"/>
</dbReference>
<dbReference type="GO" id="GO:0016758">
    <property type="term" value="F:hexosyltransferase activity"/>
    <property type="evidence" value="ECO:0007669"/>
    <property type="project" value="UniProtKB-ARBA"/>
</dbReference>
<dbReference type="EMBL" id="PYGD01000004">
    <property type="protein sequence ID" value="PSK92107.1"/>
    <property type="molecule type" value="Genomic_DNA"/>
</dbReference>
<accession>A0A2P8D4G3</accession>
<sequence>MKLVSCIMPTSAARQQFIPLAIDYFLRQDYPDAELIIIDDSPQSQEYLIPASPKLAYVHLEPRSWSVGIKRNYACSRAKGSIILHWDDDDWYAPDWISRQVQVLEQTGAGICGLDRLHFFNPSLQQSWQYIYDYDSRPWVAGATMAYLREVWERRPFPDMQVGEDNEFVWNAGVAVVAHDHTDGFISLLHGRNTSPKHTSHRQWKPMPVTVVQQILGADLERYAFCHQEPQ</sequence>
<keyword evidence="2" id="KW-0808">Transferase</keyword>
<dbReference type="PANTHER" id="PTHR22916:SF3">
    <property type="entry name" value="UDP-GLCNAC:BETAGAL BETA-1,3-N-ACETYLGLUCOSAMINYLTRANSFERASE-LIKE PROTEIN 1"/>
    <property type="match status" value="1"/>
</dbReference>
<gene>
    <name evidence="2" type="ORF">B0I18_104205</name>
</gene>
<dbReference type="RefSeq" id="WP_106523174.1">
    <property type="nucleotide sequence ID" value="NZ_PYGD01000004.1"/>
</dbReference>
<name>A0A2P8D4G3_9BACT</name>
<dbReference type="InterPro" id="IPR001173">
    <property type="entry name" value="Glyco_trans_2-like"/>
</dbReference>
<proteinExistence type="predicted"/>
<dbReference type="CDD" id="cd00761">
    <property type="entry name" value="Glyco_tranf_GTA_type"/>
    <property type="match status" value="1"/>
</dbReference>
<evidence type="ECO:0000259" key="1">
    <source>
        <dbReference type="Pfam" id="PF00535"/>
    </source>
</evidence>
<dbReference type="InterPro" id="IPR029044">
    <property type="entry name" value="Nucleotide-diphossugar_trans"/>
</dbReference>
<comment type="caution">
    <text evidence="2">The sequence shown here is derived from an EMBL/GenBank/DDBJ whole genome shotgun (WGS) entry which is preliminary data.</text>
</comment>
<feature type="domain" description="Glycosyltransferase 2-like" evidence="1">
    <location>
        <begin position="5"/>
        <end position="132"/>
    </location>
</feature>
<dbReference type="AlphaFoldDB" id="A0A2P8D4G3"/>
<organism evidence="2 3">
    <name type="scientific">Taibaiella chishuiensis</name>
    <dbReference type="NCBI Taxonomy" id="1434707"/>
    <lineage>
        <taxon>Bacteria</taxon>
        <taxon>Pseudomonadati</taxon>
        <taxon>Bacteroidota</taxon>
        <taxon>Chitinophagia</taxon>
        <taxon>Chitinophagales</taxon>
        <taxon>Chitinophagaceae</taxon>
        <taxon>Taibaiella</taxon>
    </lineage>
</organism>
<protein>
    <submittedName>
        <fullName evidence="2">Glycosyl transferase family 2</fullName>
    </submittedName>
</protein>
<dbReference type="Gene3D" id="3.90.550.10">
    <property type="entry name" value="Spore Coat Polysaccharide Biosynthesis Protein SpsA, Chain A"/>
    <property type="match status" value="1"/>
</dbReference>
<dbReference type="PANTHER" id="PTHR22916">
    <property type="entry name" value="GLYCOSYLTRANSFERASE"/>
    <property type="match status" value="1"/>
</dbReference>
<dbReference type="OrthoDB" id="9770457at2"/>
<dbReference type="SUPFAM" id="SSF53448">
    <property type="entry name" value="Nucleotide-diphospho-sugar transferases"/>
    <property type="match status" value="1"/>
</dbReference>